<dbReference type="HOGENOM" id="CLU_014673_0_1_10"/>
<evidence type="ECO:0000256" key="4">
    <source>
        <dbReference type="HAMAP-Rule" id="MF_00171"/>
    </source>
</evidence>
<name>B3EU82_AMOA5</name>
<evidence type="ECO:0000256" key="1">
    <source>
        <dbReference type="ARBA" id="ARBA00009375"/>
    </source>
</evidence>
<keyword evidence="3 4" id="KW-0413">Isomerase</keyword>
<dbReference type="GO" id="GO:0003723">
    <property type="term" value="F:RNA binding"/>
    <property type="evidence" value="ECO:0007669"/>
    <property type="project" value="InterPro"/>
</dbReference>
<dbReference type="FunFam" id="3.30.70.580:FF:000001">
    <property type="entry name" value="tRNA pseudouridine synthase A"/>
    <property type="match status" value="1"/>
</dbReference>
<evidence type="ECO:0000256" key="3">
    <source>
        <dbReference type="ARBA" id="ARBA00023235"/>
    </source>
</evidence>
<sequence length="253" mass="28523">MRYFLEIAYQGTHYHGWQIQQNATSVQAVIQKKLTQLLSTNIEIVGSSRTDTGVHAQQQFAHVDMPFTIDIDKLKYKLNLIVPSDIAILGIHPVLPTAHSRFDALSRTYVYKISCTKNPFMQATTYVFRRVLDLEKMNEAAAILKIYKNFESFSKVGSITDHTLYPNLCNIIEAHWSTGSNDQLIFQITANRFLRGMVRAIVGNLLEVGLGKCSVKDFEYTLVQKDRNLAASLVPACGLTLVNVTYPDTIFTV</sequence>
<reference evidence="9 10" key="1">
    <citation type="journal article" date="2010" name="J. Bacteriol.">
        <title>The genome of the amoeba symbiont 'Candidatus Amoebophilus asiaticus' reveals common mechanisms for host cell interaction among amoeba-associated bacteria.</title>
        <authorList>
            <person name="Schmitz-Esser S."/>
            <person name="Tischler P."/>
            <person name="Arnold R."/>
            <person name="Montanaro J."/>
            <person name="Wagner M."/>
            <person name="Rattei T."/>
            <person name="Horn M."/>
        </authorList>
    </citation>
    <scope>NUCLEOTIDE SEQUENCE [LARGE SCALE GENOMIC DNA]</scope>
    <source>
        <strain evidence="9 10">5a2</strain>
    </source>
</reference>
<dbReference type="InterPro" id="IPR001406">
    <property type="entry name" value="PsdUridine_synth_TruA"/>
</dbReference>
<organism evidence="9 10">
    <name type="scientific">Amoebophilus asiaticus (strain 5a2)</name>
    <dbReference type="NCBI Taxonomy" id="452471"/>
    <lineage>
        <taxon>Bacteria</taxon>
        <taxon>Pseudomonadati</taxon>
        <taxon>Bacteroidota</taxon>
        <taxon>Cytophagia</taxon>
        <taxon>Cytophagales</taxon>
        <taxon>Amoebophilaceae</taxon>
        <taxon>Candidatus Amoebophilus</taxon>
    </lineage>
</organism>
<feature type="binding site" evidence="4 6">
    <location>
        <position position="109"/>
    </location>
    <ligand>
        <name>substrate</name>
    </ligand>
</feature>
<dbReference type="SUPFAM" id="SSF55120">
    <property type="entry name" value="Pseudouridine synthase"/>
    <property type="match status" value="1"/>
</dbReference>
<dbReference type="Pfam" id="PF01416">
    <property type="entry name" value="PseudoU_synth_1"/>
    <property type="match status" value="2"/>
</dbReference>
<dbReference type="PANTHER" id="PTHR11142:SF0">
    <property type="entry name" value="TRNA PSEUDOURIDINE SYNTHASE-LIKE 1"/>
    <property type="match status" value="1"/>
</dbReference>
<protein>
    <recommendedName>
        <fullName evidence="4">tRNA pseudouridine synthase A</fullName>
        <ecNumber evidence="4">5.4.99.12</ecNumber>
    </recommendedName>
    <alternativeName>
        <fullName evidence="4">tRNA pseudouridine(38-40) synthase</fullName>
    </alternativeName>
    <alternativeName>
        <fullName evidence="4">tRNA pseudouridylate synthase I</fullName>
    </alternativeName>
    <alternativeName>
        <fullName evidence="4">tRNA-uridine isomerase I</fullName>
    </alternativeName>
</protein>
<dbReference type="GO" id="GO:0031119">
    <property type="term" value="P:tRNA pseudouridine synthesis"/>
    <property type="evidence" value="ECO:0007669"/>
    <property type="project" value="UniProtKB-UniRule"/>
</dbReference>
<dbReference type="InterPro" id="IPR020095">
    <property type="entry name" value="PsdUridine_synth_TruA_C"/>
</dbReference>
<comment type="subunit">
    <text evidence="4">Homodimer.</text>
</comment>
<dbReference type="EMBL" id="CP001102">
    <property type="protein sequence ID" value="ACE05501.1"/>
    <property type="molecule type" value="Genomic_DNA"/>
</dbReference>
<comment type="catalytic activity">
    <reaction evidence="4 7">
        <text>uridine(38/39/40) in tRNA = pseudouridine(38/39/40) in tRNA</text>
        <dbReference type="Rhea" id="RHEA:22376"/>
        <dbReference type="Rhea" id="RHEA-COMP:10085"/>
        <dbReference type="Rhea" id="RHEA-COMP:10087"/>
        <dbReference type="ChEBI" id="CHEBI:65314"/>
        <dbReference type="ChEBI" id="CHEBI:65315"/>
        <dbReference type="EC" id="5.4.99.12"/>
    </reaction>
</comment>
<keyword evidence="10" id="KW-1185">Reference proteome</keyword>
<comment type="similarity">
    <text evidence="1 4 7">Belongs to the tRNA pseudouridine synthase TruA family.</text>
</comment>
<dbReference type="GO" id="GO:0160147">
    <property type="term" value="F:tRNA pseudouridine(38-40) synthase activity"/>
    <property type="evidence" value="ECO:0007669"/>
    <property type="project" value="UniProtKB-EC"/>
</dbReference>
<gene>
    <name evidence="4" type="primary">truA</name>
    <name evidence="9" type="ordered locus">Aasi_0048</name>
</gene>
<proteinExistence type="inferred from homology"/>
<comment type="caution">
    <text evidence="4">Lacks conserved residue(s) required for the propagation of feature annotation.</text>
</comment>
<dbReference type="InterPro" id="IPR020103">
    <property type="entry name" value="PsdUridine_synth_cat_dom_sf"/>
</dbReference>
<evidence type="ECO:0000256" key="2">
    <source>
        <dbReference type="ARBA" id="ARBA00022694"/>
    </source>
</evidence>
<keyword evidence="2 4" id="KW-0819">tRNA processing</keyword>
<dbReference type="NCBIfam" id="TIGR00071">
    <property type="entry name" value="hisT_truA"/>
    <property type="match status" value="1"/>
</dbReference>
<dbReference type="eggNOG" id="COG0101">
    <property type="taxonomic scope" value="Bacteria"/>
</dbReference>
<evidence type="ECO:0000256" key="7">
    <source>
        <dbReference type="RuleBase" id="RU003792"/>
    </source>
</evidence>
<dbReference type="InterPro" id="IPR020094">
    <property type="entry name" value="TruA/RsuA/RluB/E/F_N"/>
</dbReference>
<dbReference type="Gene3D" id="3.30.70.660">
    <property type="entry name" value="Pseudouridine synthase I, catalytic domain, C-terminal subdomain"/>
    <property type="match status" value="1"/>
</dbReference>
<dbReference type="STRING" id="452471.Aasi_0048"/>
<dbReference type="CDD" id="cd02570">
    <property type="entry name" value="PseudoU_synth_EcTruA"/>
    <property type="match status" value="1"/>
</dbReference>
<feature type="domain" description="Pseudouridine synthase I TruA alpha/beta" evidence="8">
    <location>
        <begin position="8"/>
        <end position="102"/>
    </location>
</feature>
<dbReference type="OrthoDB" id="9811823at2"/>
<evidence type="ECO:0000313" key="9">
    <source>
        <dbReference type="EMBL" id="ACE05501.1"/>
    </source>
</evidence>
<dbReference type="HAMAP" id="MF_00171">
    <property type="entry name" value="TruA"/>
    <property type="match status" value="1"/>
</dbReference>
<feature type="active site" description="Nucleophile" evidence="4 5">
    <location>
        <position position="51"/>
    </location>
</feature>
<accession>B3EU82</accession>
<dbReference type="EC" id="5.4.99.12" evidence="4"/>
<evidence type="ECO:0000259" key="8">
    <source>
        <dbReference type="Pfam" id="PF01416"/>
    </source>
</evidence>
<dbReference type="KEGG" id="aas:Aasi_0048"/>
<dbReference type="PANTHER" id="PTHR11142">
    <property type="entry name" value="PSEUDOURIDYLATE SYNTHASE"/>
    <property type="match status" value="1"/>
</dbReference>
<comment type="function">
    <text evidence="4">Formation of pseudouridine at positions 38, 39 and 40 in the anticodon stem and loop of transfer RNAs.</text>
</comment>
<dbReference type="AlphaFoldDB" id="B3EU82"/>
<dbReference type="PIRSF" id="PIRSF001430">
    <property type="entry name" value="tRNA_psdUrid_synth"/>
    <property type="match status" value="1"/>
</dbReference>
<feature type="domain" description="Pseudouridine synthase I TruA alpha/beta" evidence="8">
    <location>
        <begin position="166"/>
        <end position="247"/>
    </location>
</feature>
<evidence type="ECO:0000256" key="5">
    <source>
        <dbReference type="PIRSR" id="PIRSR001430-1"/>
    </source>
</evidence>
<dbReference type="InterPro" id="IPR020097">
    <property type="entry name" value="PsdUridine_synth_TruA_a/b_dom"/>
</dbReference>
<evidence type="ECO:0000256" key="6">
    <source>
        <dbReference type="PIRSR" id="PIRSR001430-2"/>
    </source>
</evidence>
<dbReference type="RefSeq" id="WP_012472273.1">
    <property type="nucleotide sequence ID" value="NC_010830.1"/>
</dbReference>
<evidence type="ECO:0000313" key="10">
    <source>
        <dbReference type="Proteomes" id="UP000001227"/>
    </source>
</evidence>
<dbReference type="Gene3D" id="3.30.70.580">
    <property type="entry name" value="Pseudouridine synthase I, catalytic domain, N-terminal subdomain"/>
    <property type="match status" value="1"/>
</dbReference>
<dbReference type="Proteomes" id="UP000001227">
    <property type="component" value="Chromosome"/>
</dbReference>